<gene>
    <name evidence="6" type="ORF">ACFSCY_22025</name>
</gene>
<protein>
    <submittedName>
        <fullName evidence="6">LysR family transcriptional regulator</fullName>
    </submittedName>
</protein>
<dbReference type="Proteomes" id="UP001597145">
    <property type="component" value="Unassembled WGS sequence"/>
</dbReference>
<dbReference type="InterPro" id="IPR005119">
    <property type="entry name" value="LysR_subst-bd"/>
</dbReference>
<dbReference type="Gene3D" id="1.10.10.10">
    <property type="entry name" value="Winged helix-like DNA-binding domain superfamily/Winged helix DNA-binding domain"/>
    <property type="match status" value="1"/>
</dbReference>
<dbReference type="PROSITE" id="PS50931">
    <property type="entry name" value="HTH_LYSR"/>
    <property type="match status" value="1"/>
</dbReference>
<name>A0ABW4FNC6_9PSEU</name>
<comment type="caution">
    <text evidence="6">The sequence shown here is derived from an EMBL/GenBank/DDBJ whole genome shotgun (WGS) entry which is preliminary data.</text>
</comment>
<keyword evidence="3" id="KW-0238">DNA-binding</keyword>
<dbReference type="InterPro" id="IPR050950">
    <property type="entry name" value="HTH-type_LysR_regulators"/>
</dbReference>
<evidence type="ECO:0000256" key="3">
    <source>
        <dbReference type="ARBA" id="ARBA00023125"/>
    </source>
</evidence>
<dbReference type="Gene3D" id="3.40.190.290">
    <property type="match status" value="1"/>
</dbReference>
<evidence type="ECO:0000259" key="5">
    <source>
        <dbReference type="PROSITE" id="PS50931"/>
    </source>
</evidence>
<accession>A0ABW4FNC6</accession>
<evidence type="ECO:0000313" key="7">
    <source>
        <dbReference type="Proteomes" id="UP001597145"/>
    </source>
</evidence>
<evidence type="ECO:0000256" key="2">
    <source>
        <dbReference type="ARBA" id="ARBA00023015"/>
    </source>
</evidence>
<reference evidence="7" key="1">
    <citation type="journal article" date="2019" name="Int. J. Syst. Evol. Microbiol.">
        <title>The Global Catalogue of Microorganisms (GCM) 10K type strain sequencing project: providing services to taxonomists for standard genome sequencing and annotation.</title>
        <authorList>
            <consortium name="The Broad Institute Genomics Platform"/>
            <consortium name="The Broad Institute Genome Sequencing Center for Infectious Disease"/>
            <person name="Wu L."/>
            <person name="Ma J."/>
        </authorList>
    </citation>
    <scope>NUCLEOTIDE SEQUENCE [LARGE SCALE GENOMIC DNA]</scope>
    <source>
        <strain evidence="7">JCM 12165</strain>
    </source>
</reference>
<dbReference type="PANTHER" id="PTHR30419">
    <property type="entry name" value="HTH-TYPE TRANSCRIPTIONAL REGULATOR YBHD"/>
    <property type="match status" value="1"/>
</dbReference>
<sequence>MTAVELRQLATFVAVAEETSFTRAAERLHVVQSAVSSGIRSLERELGAPLFARTTHRVDLTDAGRALLPEARATLAAAAAAREAVDQVRGGLRGTVRLGILQAPVMRPVHVPRVLATFRAQHPGVALEVRHAGGSTTAAEQLREGRLDLAFIALAPRAAPGLTLTPLWREPFVLAVSADHRLCGATRVSLDDLTQEAFAELPAGWGMRLVTDRAFAAAGLRRTITYEVNDTATVVEFVRHGLAVALVPASVAEDLSDVAGVPVDVPDLAFEIAIAVSADRRRSAATEALLTMITSTA</sequence>
<dbReference type="EMBL" id="JBHUCP010000017">
    <property type="protein sequence ID" value="MFD1532113.1"/>
    <property type="molecule type" value="Genomic_DNA"/>
</dbReference>
<evidence type="ECO:0000313" key="6">
    <source>
        <dbReference type="EMBL" id="MFD1532113.1"/>
    </source>
</evidence>
<keyword evidence="4" id="KW-0804">Transcription</keyword>
<dbReference type="PRINTS" id="PR00039">
    <property type="entry name" value="HTHLYSR"/>
</dbReference>
<keyword evidence="2" id="KW-0805">Transcription regulation</keyword>
<dbReference type="InterPro" id="IPR036388">
    <property type="entry name" value="WH-like_DNA-bd_sf"/>
</dbReference>
<dbReference type="SUPFAM" id="SSF53850">
    <property type="entry name" value="Periplasmic binding protein-like II"/>
    <property type="match status" value="1"/>
</dbReference>
<organism evidence="6 7">
    <name type="scientific">Pseudonocardia aurantiaca</name>
    <dbReference type="NCBI Taxonomy" id="75290"/>
    <lineage>
        <taxon>Bacteria</taxon>
        <taxon>Bacillati</taxon>
        <taxon>Actinomycetota</taxon>
        <taxon>Actinomycetes</taxon>
        <taxon>Pseudonocardiales</taxon>
        <taxon>Pseudonocardiaceae</taxon>
        <taxon>Pseudonocardia</taxon>
    </lineage>
</organism>
<dbReference type="SUPFAM" id="SSF46785">
    <property type="entry name" value="Winged helix' DNA-binding domain"/>
    <property type="match status" value="1"/>
</dbReference>
<comment type="similarity">
    <text evidence="1">Belongs to the LysR transcriptional regulatory family.</text>
</comment>
<dbReference type="PANTHER" id="PTHR30419:SF31">
    <property type="entry name" value="BLR3139 PROTEIN"/>
    <property type="match status" value="1"/>
</dbReference>
<dbReference type="RefSeq" id="WP_343981088.1">
    <property type="nucleotide sequence ID" value="NZ_BAAAJG010000012.1"/>
</dbReference>
<dbReference type="InterPro" id="IPR036390">
    <property type="entry name" value="WH_DNA-bd_sf"/>
</dbReference>
<feature type="domain" description="HTH lysR-type" evidence="5">
    <location>
        <begin position="4"/>
        <end position="61"/>
    </location>
</feature>
<dbReference type="InterPro" id="IPR000847">
    <property type="entry name" value="LysR_HTH_N"/>
</dbReference>
<keyword evidence="7" id="KW-1185">Reference proteome</keyword>
<evidence type="ECO:0000256" key="4">
    <source>
        <dbReference type="ARBA" id="ARBA00023163"/>
    </source>
</evidence>
<dbReference type="Pfam" id="PF00126">
    <property type="entry name" value="HTH_1"/>
    <property type="match status" value="1"/>
</dbReference>
<proteinExistence type="inferred from homology"/>
<dbReference type="Pfam" id="PF03466">
    <property type="entry name" value="LysR_substrate"/>
    <property type="match status" value="1"/>
</dbReference>
<evidence type="ECO:0000256" key="1">
    <source>
        <dbReference type="ARBA" id="ARBA00009437"/>
    </source>
</evidence>